<sequence length="285" mass="31526">MLAMFERSATAFGGADIVRQAGLRRGFMPTTVTPAIDLRAFNCPHCSVLTSQHWFNVVVSGTTDDKPPVYLAGELEDHKVLWEDMRDADGMKAFVAKMISGLPFVDYKEQTSYGRALHNASVSRCYNCHQFSIWVYDKVVWPVVVTAIEPNPDLPEHVARDFVEAAKIVALSPRGAAALLRLAIQKLCEHLGEAGHNINADIKALVEKGLDRRIQQALDIVRVVGNNAVHPGQIDLRDDRSTANQLFNLVNLIAEKMISEPKHVDAMFSSLPEQARAAIEKRDGS</sequence>
<gene>
    <name evidence="2" type="ORF">FHS94_002699</name>
</gene>
<dbReference type="InterPro" id="IPR025285">
    <property type="entry name" value="DUF4145"/>
</dbReference>
<dbReference type="EMBL" id="JACIJK010000008">
    <property type="protein sequence ID" value="MBB5715842.1"/>
    <property type="molecule type" value="Genomic_DNA"/>
</dbReference>
<proteinExistence type="predicted"/>
<organism evidence="2 3">
    <name type="scientific">Sphingomonas aerophila</name>
    <dbReference type="NCBI Taxonomy" id="1344948"/>
    <lineage>
        <taxon>Bacteria</taxon>
        <taxon>Pseudomonadati</taxon>
        <taxon>Pseudomonadota</taxon>
        <taxon>Alphaproteobacteria</taxon>
        <taxon>Sphingomonadales</taxon>
        <taxon>Sphingomonadaceae</taxon>
        <taxon>Sphingomonas</taxon>
    </lineage>
</organism>
<evidence type="ECO:0000313" key="3">
    <source>
        <dbReference type="Proteomes" id="UP000546200"/>
    </source>
</evidence>
<accession>A0A7W9BEQ0</accession>
<evidence type="ECO:0000259" key="1">
    <source>
        <dbReference type="Pfam" id="PF13643"/>
    </source>
</evidence>
<name>A0A7W9BEQ0_9SPHN</name>
<keyword evidence="3" id="KW-1185">Reference proteome</keyword>
<evidence type="ECO:0000313" key="2">
    <source>
        <dbReference type="EMBL" id="MBB5715842.1"/>
    </source>
</evidence>
<dbReference type="AlphaFoldDB" id="A0A7W9BEQ0"/>
<comment type="caution">
    <text evidence="2">The sequence shown here is derived from an EMBL/GenBank/DDBJ whole genome shotgun (WGS) entry which is preliminary data.</text>
</comment>
<feature type="domain" description="DUF4145" evidence="1">
    <location>
        <begin position="164"/>
        <end position="238"/>
    </location>
</feature>
<dbReference type="Proteomes" id="UP000546200">
    <property type="component" value="Unassembled WGS sequence"/>
</dbReference>
<dbReference type="RefSeq" id="WP_221234768.1">
    <property type="nucleotide sequence ID" value="NZ_JACIJK010000008.1"/>
</dbReference>
<reference evidence="2 3" key="1">
    <citation type="submission" date="2020-08" db="EMBL/GenBank/DDBJ databases">
        <title>Genomic Encyclopedia of Type Strains, Phase IV (KMG-IV): sequencing the most valuable type-strain genomes for metagenomic binning, comparative biology and taxonomic classification.</title>
        <authorList>
            <person name="Goeker M."/>
        </authorList>
    </citation>
    <scope>NUCLEOTIDE SEQUENCE [LARGE SCALE GENOMIC DNA]</scope>
    <source>
        <strain evidence="2 3">DSM 100044</strain>
    </source>
</reference>
<dbReference type="Pfam" id="PF13643">
    <property type="entry name" value="DUF4145"/>
    <property type="match status" value="1"/>
</dbReference>
<protein>
    <recommendedName>
        <fullName evidence="1">DUF4145 domain-containing protein</fullName>
    </recommendedName>
</protein>